<organism evidence="11 12">
    <name type="scientific">Oncorhynchus tshawytscha</name>
    <name type="common">Chinook salmon</name>
    <name type="synonym">Salmo tshawytscha</name>
    <dbReference type="NCBI Taxonomy" id="74940"/>
    <lineage>
        <taxon>Eukaryota</taxon>
        <taxon>Metazoa</taxon>
        <taxon>Chordata</taxon>
        <taxon>Craniata</taxon>
        <taxon>Vertebrata</taxon>
        <taxon>Euteleostomi</taxon>
        <taxon>Actinopterygii</taxon>
        <taxon>Neopterygii</taxon>
        <taxon>Teleostei</taxon>
        <taxon>Protacanthopterygii</taxon>
        <taxon>Salmoniformes</taxon>
        <taxon>Salmonidae</taxon>
        <taxon>Salmoninae</taxon>
        <taxon>Oncorhynchus</taxon>
    </lineage>
</organism>
<keyword evidence="4" id="KW-0597">Phosphoprotein</keyword>
<keyword evidence="6 10" id="KW-0175">Coiled coil</keyword>
<evidence type="ECO:0000256" key="8">
    <source>
        <dbReference type="ARBA" id="ARBA00023203"/>
    </source>
</evidence>
<protein>
    <submittedName>
        <fullName evidence="11">Uncharacterized protein</fullName>
    </submittedName>
</protein>
<gene>
    <name evidence="11" type="primary">LOC112252201</name>
</gene>
<dbReference type="FunFam" id="1.20.5.370:FF:000004">
    <property type="entry name" value="tropomyosin alpha-1 chain isoform X1"/>
    <property type="match status" value="1"/>
</dbReference>
<evidence type="ECO:0000256" key="10">
    <source>
        <dbReference type="SAM" id="Coils"/>
    </source>
</evidence>
<comment type="subcellular location">
    <subcellularLocation>
        <location evidence="1">Cytoplasm</location>
        <location evidence="1">Cytoskeleton</location>
    </subcellularLocation>
</comment>
<accession>A0AAZ3SKJ9</accession>
<evidence type="ECO:0000256" key="5">
    <source>
        <dbReference type="ARBA" id="ARBA00022990"/>
    </source>
</evidence>
<dbReference type="SUPFAM" id="SSF57997">
    <property type="entry name" value="Tropomyosin"/>
    <property type="match status" value="1"/>
</dbReference>
<sequence length="252" mass="28656">MSGLNSLDAVKRKIQCLQQQADDAEDRAQVLQRELDGERELREKAEGDVAGLNRRIQLVEEELDRAQERLATALQKLEEAEKAADESERGMKVIENRASKDEEKMEMQEMQLKEAKHIAEEADRKYEEVARKLVILEGELERAEERAEVSELKCSDLEEELKNVTNNLKSLEASSEKVSVKPICSMSKRRPVLTPPSLCVPQAETRAEFAERTVAKLEKFIDDLEEKLAGAKEENLGMHQVLDQTLQELNSL</sequence>
<evidence type="ECO:0000256" key="3">
    <source>
        <dbReference type="ARBA" id="ARBA00022490"/>
    </source>
</evidence>
<comment type="similarity">
    <text evidence="2">Belongs to the tropomyosin family.</text>
</comment>
<name>A0AAZ3SKJ9_ONCTS</name>
<evidence type="ECO:0000256" key="7">
    <source>
        <dbReference type="ARBA" id="ARBA00023179"/>
    </source>
</evidence>
<dbReference type="FunFam" id="1.20.5.340:FF:000001">
    <property type="entry name" value="Tropomyosin alpha-1 chain isoform 2"/>
    <property type="match status" value="1"/>
</dbReference>
<keyword evidence="9" id="KW-0206">Cytoskeleton</keyword>
<evidence type="ECO:0000256" key="9">
    <source>
        <dbReference type="ARBA" id="ARBA00023212"/>
    </source>
</evidence>
<evidence type="ECO:0000313" key="12">
    <source>
        <dbReference type="Proteomes" id="UP000694402"/>
    </source>
</evidence>
<evidence type="ECO:0000313" key="11">
    <source>
        <dbReference type="Ensembl" id="ENSOTSP00005153579.1"/>
    </source>
</evidence>
<dbReference type="GO" id="GO:0003779">
    <property type="term" value="F:actin binding"/>
    <property type="evidence" value="ECO:0007669"/>
    <property type="project" value="UniProtKB-KW"/>
</dbReference>
<dbReference type="PRINTS" id="PR00194">
    <property type="entry name" value="TROPOMYOSIN"/>
</dbReference>
<keyword evidence="7" id="KW-0514">Muscle protein</keyword>
<evidence type="ECO:0000256" key="6">
    <source>
        <dbReference type="ARBA" id="ARBA00023054"/>
    </source>
</evidence>
<dbReference type="Proteomes" id="UP000694402">
    <property type="component" value="Unassembled WGS sequence"/>
</dbReference>
<dbReference type="AlphaFoldDB" id="A0AAZ3SKJ9"/>
<dbReference type="InterPro" id="IPR000533">
    <property type="entry name" value="Tropomyosin"/>
</dbReference>
<feature type="coiled-coil region" evidence="10">
    <location>
        <begin position="207"/>
        <end position="241"/>
    </location>
</feature>
<dbReference type="PANTHER" id="PTHR19269">
    <property type="entry name" value="TROPOMYOSIN"/>
    <property type="match status" value="1"/>
</dbReference>
<dbReference type="Gene3D" id="1.20.5.400">
    <property type="match status" value="1"/>
</dbReference>
<dbReference type="GO" id="GO:0005856">
    <property type="term" value="C:cytoskeleton"/>
    <property type="evidence" value="ECO:0007669"/>
    <property type="project" value="UniProtKB-SubCell"/>
</dbReference>
<dbReference type="Gene3D" id="1.20.5.170">
    <property type="match status" value="1"/>
</dbReference>
<evidence type="ECO:0000256" key="2">
    <source>
        <dbReference type="ARBA" id="ARBA00009036"/>
    </source>
</evidence>
<keyword evidence="5" id="KW-0007">Acetylation</keyword>
<keyword evidence="3" id="KW-0963">Cytoplasm</keyword>
<feature type="coiled-coil region" evidence="10">
    <location>
        <begin position="7"/>
        <end position="181"/>
    </location>
</feature>
<dbReference type="GeneTree" id="ENSGT01030000234542"/>
<keyword evidence="12" id="KW-1185">Reference proteome</keyword>
<reference evidence="11" key="3">
    <citation type="submission" date="2025-09" db="UniProtKB">
        <authorList>
            <consortium name="Ensembl"/>
        </authorList>
    </citation>
    <scope>IDENTIFICATION</scope>
</reference>
<dbReference type="FunFam" id="1.20.5.170:FF:000001">
    <property type="entry name" value="Tropomyosin alpha-1 chain isoform 1"/>
    <property type="match status" value="1"/>
</dbReference>
<keyword evidence="8" id="KW-0009">Actin-binding</keyword>
<dbReference type="Pfam" id="PF00261">
    <property type="entry name" value="Tropomyosin"/>
    <property type="match status" value="1"/>
</dbReference>
<dbReference type="Ensembl" id="ENSOTST00005152583.1">
    <property type="protein sequence ID" value="ENSOTSP00005153579.1"/>
    <property type="gene ID" value="ENSOTSG00005033460.2"/>
</dbReference>
<reference evidence="11" key="2">
    <citation type="submission" date="2025-08" db="UniProtKB">
        <authorList>
            <consortium name="Ensembl"/>
        </authorList>
    </citation>
    <scope>IDENTIFICATION</scope>
</reference>
<proteinExistence type="inferred from homology"/>
<evidence type="ECO:0000256" key="4">
    <source>
        <dbReference type="ARBA" id="ARBA00022553"/>
    </source>
</evidence>
<evidence type="ECO:0000256" key="1">
    <source>
        <dbReference type="ARBA" id="ARBA00004245"/>
    </source>
</evidence>
<reference evidence="12" key="1">
    <citation type="journal article" date="2018" name="PLoS ONE">
        <title>Chinook salmon (Oncorhynchus tshawytscha) genome and transcriptome.</title>
        <authorList>
            <person name="Christensen K.A."/>
            <person name="Leong J.S."/>
            <person name="Sakhrani D."/>
            <person name="Biagi C.A."/>
            <person name="Minkley D.R."/>
            <person name="Withler R.E."/>
            <person name="Rondeau E.B."/>
            <person name="Koop B.F."/>
            <person name="Devlin R.H."/>
        </authorList>
    </citation>
    <scope>NUCLEOTIDE SEQUENCE [LARGE SCALE GENOMIC DNA]</scope>
</reference>